<comment type="caution">
    <text evidence="4">The sequence shown here is derived from an EMBL/GenBank/DDBJ whole genome shotgun (WGS) entry which is preliminary data.</text>
</comment>
<reference evidence="4" key="1">
    <citation type="submission" date="2022-11" db="EMBL/GenBank/DDBJ databases">
        <title>Marilongibacter aestuarii gen. nov., sp. nov., isolated from tidal flat sediment.</title>
        <authorList>
            <person name="Jiayan W."/>
        </authorList>
    </citation>
    <scope>NUCLEOTIDE SEQUENCE</scope>
    <source>
        <strain evidence="4">Z1-6</strain>
    </source>
</reference>
<sequence length="363" mass="40978">MTKIDDLIIGFLNNQLNKSQKEGLKNWLDKSSSNREHFKELEALYNASEIIGNPKKYIPDFNNSHLQTQILVDEKTRKIKSRYLFINVASVAAVVLMAVIFGSVLLNPKLFKSENTNIAYQEISTPKGSRSQIILSDGTKVWLNADSKLIYPGQFDGDKREVKLIGEAYFDVYKNKDKPFYVRAGEIDVRVTGTSFNVKNYPDENTIETTLIEGEVIIQKANYGKGEPTQLVTLKPNEKITFIKGVKNGVNELIPSADETENELVLPVKSIKNAVLTKNANVEKAVSWKYNKVIFEKESFEKIVNQLERRFGVVFIFNSESTKNIQFTGTFDEVSIEGALEAMSFASPFGYKLENDTIVISNN</sequence>
<keyword evidence="1" id="KW-0472">Membrane</keyword>
<name>A0A9X3F8V3_9BACT</name>
<dbReference type="PANTHER" id="PTHR30273:SF2">
    <property type="entry name" value="PROTEIN FECR"/>
    <property type="match status" value="1"/>
</dbReference>
<dbReference type="InterPro" id="IPR032508">
    <property type="entry name" value="FecR_C"/>
</dbReference>
<evidence type="ECO:0000259" key="3">
    <source>
        <dbReference type="Pfam" id="PF16344"/>
    </source>
</evidence>
<dbReference type="FunFam" id="2.60.120.1440:FF:000001">
    <property type="entry name" value="Putative anti-sigma factor"/>
    <property type="match status" value="1"/>
</dbReference>
<keyword evidence="1" id="KW-0812">Transmembrane</keyword>
<dbReference type="Gene3D" id="2.60.120.1440">
    <property type="match status" value="1"/>
</dbReference>
<feature type="domain" description="FecR protein" evidence="2">
    <location>
        <begin position="122"/>
        <end position="216"/>
    </location>
</feature>
<evidence type="ECO:0000259" key="2">
    <source>
        <dbReference type="Pfam" id="PF04773"/>
    </source>
</evidence>
<keyword evidence="1" id="KW-1133">Transmembrane helix</keyword>
<dbReference type="RefSeq" id="WP_343334176.1">
    <property type="nucleotide sequence ID" value="NZ_JAPOHD010000029.1"/>
</dbReference>
<organism evidence="4 5">
    <name type="scientific">Draconibacterium aestuarii</name>
    <dbReference type="NCBI Taxonomy" id="2998507"/>
    <lineage>
        <taxon>Bacteria</taxon>
        <taxon>Pseudomonadati</taxon>
        <taxon>Bacteroidota</taxon>
        <taxon>Bacteroidia</taxon>
        <taxon>Marinilabiliales</taxon>
        <taxon>Prolixibacteraceae</taxon>
        <taxon>Draconibacterium</taxon>
    </lineage>
</organism>
<accession>A0A9X3F8V3</accession>
<keyword evidence="5" id="KW-1185">Reference proteome</keyword>
<dbReference type="PIRSF" id="PIRSF018266">
    <property type="entry name" value="FecR"/>
    <property type="match status" value="1"/>
</dbReference>
<dbReference type="Pfam" id="PF16344">
    <property type="entry name" value="FecR_C"/>
    <property type="match status" value="1"/>
</dbReference>
<evidence type="ECO:0000313" key="5">
    <source>
        <dbReference type="Proteomes" id="UP001145087"/>
    </source>
</evidence>
<gene>
    <name evidence="4" type="ORF">OU798_15945</name>
</gene>
<dbReference type="InterPro" id="IPR006860">
    <property type="entry name" value="FecR"/>
</dbReference>
<dbReference type="EMBL" id="JAPOHD010000029">
    <property type="protein sequence ID" value="MCY1721847.1"/>
    <property type="molecule type" value="Genomic_DNA"/>
</dbReference>
<dbReference type="GO" id="GO:0016989">
    <property type="term" value="F:sigma factor antagonist activity"/>
    <property type="evidence" value="ECO:0007669"/>
    <property type="project" value="TreeGrafter"/>
</dbReference>
<feature type="domain" description="Protein FecR C-terminal" evidence="3">
    <location>
        <begin position="293"/>
        <end position="360"/>
    </location>
</feature>
<protein>
    <submittedName>
        <fullName evidence="4">FecR family protein</fullName>
    </submittedName>
</protein>
<dbReference type="InterPro" id="IPR012373">
    <property type="entry name" value="Ferrdict_sens_TM"/>
</dbReference>
<dbReference type="AlphaFoldDB" id="A0A9X3F8V3"/>
<dbReference type="Proteomes" id="UP001145087">
    <property type="component" value="Unassembled WGS sequence"/>
</dbReference>
<evidence type="ECO:0000256" key="1">
    <source>
        <dbReference type="SAM" id="Phobius"/>
    </source>
</evidence>
<evidence type="ECO:0000313" key="4">
    <source>
        <dbReference type="EMBL" id="MCY1721847.1"/>
    </source>
</evidence>
<proteinExistence type="predicted"/>
<feature type="transmembrane region" description="Helical" evidence="1">
    <location>
        <begin position="84"/>
        <end position="106"/>
    </location>
</feature>
<dbReference type="Gene3D" id="3.55.50.30">
    <property type="match status" value="1"/>
</dbReference>
<dbReference type="PANTHER" id="PTHR30273">
    <property type="entry name" value="PERIPLASMIC SIGNAL SENSOR AND SIGMA FACTOR ACTIVATOR FECR-RELATED"/>
    <property type="match status" value="1"/>
</dbReference>
<dbReference type="Pfam" id="PF04773">
    <property type="entry name" value="FecR"/>
    <property type="match status" value="1"/>
</dbReference>